<dbReference type="EMBL" id="MU003510">
    <property type="protein sequence ID" value="KAF2469898.1"/>
    <property type="molecule type" value="Genomic_DNA"/>
</dbReference>
<organism evidence="1 2">
    <name type="scientific">Lindgomyces ingoldianus</name>
    <dbReference type="NCBI Taxonomy" id="673940"/>
    <lineage>
        <taxon>Eukaryota</taxon>
        <taxon>Fungi</taxon>
        <taxon>Dikarya</taxon>
        <taxon>Ascomycota</taxon>
        <taxon>Pezizomycotina</taxon>
        <taxon>Dothideomycetes</taxon>
        <taxon>Pleosporomycetidae</taxon>
        <taxon>Pleosporales</taxon>
        <taxon>Lindgomycetaceae</taxon>
        <taxon>Lindgomyces</taxon>
    </lineage>
</organism>
<sequence>MRRQRGPMVILPMIDDIPSRPAHFSMLQNYQFYIFPSRRDIVSIAKGPRTLQFSNLNFTEPLAIPSQMTVPASQRIRIDSCFPFTRKRLTLTSLQLQIIVDLEWLEELRVNFLANQYLRISDVDIKRCGRRFHKEQASTRCLDIYSPLHRSKNWERGGGIWMAVMEVARCRCAMRGPSKISRQGKKQAWRGLTSLLAQPLVNDWWFYLHDVGAVVVELTTATRAQIPDWDPCMKSIFTFRVSGNAEHGHLPMEHSNKASRLHTRLRNQALRILEPSRRLLVLPAEIRLRIYEYVFWGMTMNVFRMLSNCTRAHARPLPMGHQIRQVLEKVGTPDEKSLHTRQDPRQKHAGNLLDSYHDSIYMSRYLREEEQHDVEALEEIRILLDTIVCVDIIDILDLDGAQIARTLNTMEGSELEPQARKWCTGLRPRRLKEKPRSWDPESDWRSEVKEFSSCEEAKIHSSPFPTDPPGHWN</sequence>
<proteinExistence type="predicted"/>
<reference evidence="1" key="1">
    <citation type="journal article" date="2020" name="Stud. Mycol.">
        <title>101 Dothideomycetes genomes: a test case for predicting lifestyles and emergence of pathogens.</title>
        <authorList>
            <person name="Haridas S."/>
            <person name="Albert R."/>
            <person name="Binder M."/>
            <person name="Bloem J."/>
            <person name="Labutti K."/>
            <person name="Salamov A."/>
            <person name="Andreopoulos B."/>
            <person name="Baker S."/>
            <person name="Barry K."/>
            <person name="Bills G."/>
            <person name="Bluhm B."/>
            <person name="Cannon C."/>
            <person name="Castanera R."/>
            <person name="Culley D."/>
            <person name="Daum C."/>
            <person name="Ezra D."/>
            <person name="Gonzalez J."/>
            <person name="Henrissat B."/>
            <person name="Kuo A."/>
            <person name="Liang C."/>
            <person name="Lipzen A."/>
            <person name="Lutzoni F."/>
            <person name="Magnuson J."/>
            <person name="Mondo S."/>
            <person name="Nolan M."/>
            <person name="Ohm R."/>
            <person name="Pangilinan J."/>
            <person name="Park H.-J."/>
            <person name="Ramirez L."/>
            <person name="Alfaro M."/>
            <person name="Sun H."/>
            <person name="Tritt A."/>
            <person name="Yoshinaga Y."/>
            <person name="Zwiers L.-H."/>
            <person name="Turgeon B."/>
            <person name="Goodwin S."/>
            <person name="Spatafora J."/>
            <person name="Crous P."/>
            <person name="Grigoriev I."/>
        </authorList>
    </citation>
    <scope>NUCLEOTIDE SEQUENCE</scope>
    <source>
        <strain evidence="1">ATCC 200398</strain>
    </source>
</reference>
<gene>
    <name evidence="1" type="ORF">BDR25DRAFT_356170</name>
</gene>
<dbReference type="Proteomes" id="UP000799755">
    <property type="component" value="Unassembled WGS sequence"/>
</dbReference>
<comment type="caution">
    <text evidence="1">The sequence shown here is derived from an EMBL/GenBank/DDBJ whole genome shotgun (WGS) entry which is preliminary data.</text>
</comment>
<keyword evidence="2" id="KW-1185">Reference proteome</keyword>
<protein>
    <submittedName>
        <fullName evidence="1">Uncharacterized protein</fullName>
    </submittedName>
</protein>
<evidence type="ECO:0000313" key="2">
    <source>
        <dbReference type="Proteomes" id="UP000799755"/>
    </source>
</evidence>
<name>A0ACB6QTK3_9PLEO</name>
<accession>A0ACB6QTK3</accession>
<evidence type="ECO:0000313" key="1">
    <source>
        <dbReference type="EMBL" id="KAF2469898.1"/>
    </source>
</evidence>